<protein>
    <recommendedName>
        <fullName evidence="2">C2 domain-containing protein</fullName>
    </recommendedName>
</protein>
<dbReference type="InterPro" id="IPR056431">
    <property type="entry name" value="C2CD5_YbjQ-rel_dom"/>
</dbReference>
<dbReference type="SUPFAM" id="SSF49562">
    <property type="entry name" value="C2 domain (Calcium/lipid-binding domain, CaLB)"/>
    <property type="match status" value="1"/>
</dbReference>
<evidence type="ECO:0000256" key="1">
    <source>
        <dbReference type="SAM" id="MobiDB-lite"/>
    </source>
</evidence>
<dbReference type="EMBL" id="KZ987729">
    <property type="protein sequence ID" value="RKP15493.1"/>
    <property type="molecule type" value="Genomic_DNA"/>
</dbReference>
<dbReference type="PANTHER" id="PTHR37412:SF2">
    <property type="entry name" value="C2 DOMAIN-CONTAINING PROTEIN 5"/>
    <property type="match status" value="1"/>
</dbReference>
<dbReference type="GO" id="GO:0005886">
    <property type="term" value="C:plasma membrane"/>
    <property type="evidence" value="ECO:0007669"/>
    <property type="project" value="TreeGrafter"/>
</dbReference>
<dbReference type="PROSITE" id="PS50004">
    <property type="entry name" value="C2"/>
    <property type="match status" value="1"/>
</dbReference>
<dbReference type="Pfam" id="PF23025">
    <property type="entry name" value="YbjQ_2"/>
    <property type="match status" value="3"/>
</dbReference>
<feature type="compositionally biased region" description="Basic and acidic residues" evidence="1">
    <location>
        <begin position="534"/>
        <end position="544"/>
    </location>
</feature>
<dbReference type="InterPro" id="IPR057815">
    <property type="entry name" value="C2CD5_C"/>
</dbReference>
<dbReference type="GO" id="GO:0005509">
    <property type="term" value="F:calcium ion binding"/>
    <property type="evidence" value="ECO:0007669"/>
    <property type="project" value="TreeGrafter"/>
</dbReference>
<feature type="region of interest" description="Disordered" evidence="1">
    <location>
        <begin position="491"/>
        <end position="544"/>
    </location>
</feature>
<keyword evidence="4" id="KW-1185">Reference proteome</keyword>
<dbReference type="GO" id="GO:0065002">
    <property type="term" value="P:intracellular protein transmembrane transport"/>
    <property type="evidence" value="ECO:0007669"/>
    <property type="project" value="TreeGrafter"/>
</dbReference>
<proteinExistence type="predicted"/>
<name>A0A4P9Y8Q2_9FUNG</name>
<evidence type="ECO:0000313" key="4">
    <source>
        <dbReference type="Proteomes" id="UP000267251"/>
    </source>
</evidence>
<dbReference type="GO" id="GO:0031340">
    <property type="term" value="P:positive regulation of vesicle fusion"/>
    <property type="evidence" value="ECO:0007669"/>
    <property type="project" value="TreeGrafter"/>
</dbReference>
<feature type="compositionally biased region" description="Low complexity" evidence="1">
    <location>
        <begin position="330"/>
        <end position="343"/>
    </location>
</feature>
<dbReference type="InterPro" id="IPR035892">
    <property type="entry name" value="C2_domain_sf"/>
</dbReference>
<dbReference type="InterPro" id="IPR038983">
    <property type="entry name" value="C2CD5"/>
</dbReference>
<sequence length="1058" mass="117086">MPCILKVKVLAAKNLPVMDRKSELTDAFVEVRFADFDTQRTSIARKTLNPVWGEDFRYEVSDDVDLQDEPLEFRVLDYDTISANDTVGTILVDLNPLLTSAAPDQIAGWFPIYDSLCGIRGSLHVSVRLELFGDVNKFRDSSAGVRIFSVARIPAGMRLTAVLGLVDARLIEDDPEFHWSDNFRTPRSSNDSRQKLFFRLAGRLRRTVGRKALDMGADAVIGYQQRFDLENVERIISAGAIACAVRLEWEKPSPLLVRTSREIQTTGIDVHVFRDEEDKEKVMSTEKGKREAGEALSHFSSPPPAPSTLAPLPPPASMTSSSLQPMEVQSSISSSSSSSLPSVSIPPAPTMMPPSMSEPQAMAQRDHRSSPYGNSRGTTTGGGSIISAPISHRLGEQYLLPLRSLPVGTIIRLGGVVSVKAVKLIEDDEVRTREIWWDEVREEVRSHTRALGCVHVLGYTENMTVNEELCVLTASGTAVVLDEGWLSSIAGGERRKRSSPDPSEPPSPAEPVHEQGQWSADVTNTRRRKRRGQPHGELEHSEGRRPFRSRVSGCRMCHVPRSGRHHSSFPVSTHRCGLCHRRYVPEIILATMDPPAELDVVTDGHLVEARICRAKKHKEGDSHAAIVSEALPFVEYDIHRQLMLKLHILGMNAVFGLRFQLTIGHDLLMAVATGTAYYVSALPTPASLTISRNLDVVDEEDKGLLLTQERIMKLSEENRQKLEAAFQDRAARSKGPLPASFGNRRIPNTEGNDLGDTDTSTDEATDDDHDDGDTGIQGEVSEETSNPAPKFRRRRSSVDTTKGPENPRLYRGEEGHAMVVQVDDEADEDMVAILLEENFHGLRLTNVERTGGRTVQMAPTVFHKTIQTGEIRLLSHHPNRQFASVYRKLYDALGQSMAGTQCFVIAGVSSSVAITDGLIFQVRMTAVSMEEVRQEKEVSRAVDTVDGRPADPPGPVDREDILITPLSTLPYPVVTHYGRMVLHFVKEEHIQGGPDGDIREFTERFMSEVYRILEAHLQGLGANGFVGYVMEQMECEDNLKGTAYAVISISGDAVRVDR</sequence>
<dbReference type="AlphaFoldDB" id="A0A4P9Y8Q2"/>
<feature type="compositionally biased region" description="Pro residues" evidence="1">
    <location>
        <begin position="301"/>
        <end position="316"/>
    </location>
</feature>
<dbReference type="GO" id="GO:0005544">
    <property type="term" value="F:calcium-dependent phospholipid binding"/>
    <property type="evidence" value="ECO:0007669"/>
    <property type="project" value="InterPro"/>
</dbReference>
<feature type="domain" description="C2" evidence="2">
    <location>
        <begin position="1"/>
        <end position="110"/>
    </location>
</feature>
<dbReference type="CDD" id="cd08688">
    <property type="entry name" value="C2_KIAA0528-like"/>
    <property type="match status" value="1"/>
</dbReference>
<feature type="compositionally biased region" description="Acidic residues" evidence="1">
    <location>
        <begin position="753"/>
        <end position="773"/>
    </location>
</feature>
<dbReference type="Proteomes" id="UP000267251">
    <property type="component" value="Unassembled WGS sequence"/>
</dbReference>
<dbReference type="InterPro" id="IPR000008">
    <property type="entry name" value="C2_dom"/>
</dbReference>
<dbReference type="Pfam" id="PF00168">
    <property type="entry name" value="C2"/>
    <property type="match status" value="1"/>
</dbReference>
<organism evidence="3 4">
    <name type="scientific">Piptocephalis cylindrospora</name>
    <dbReference type="NCBI Taxonomy" id="1907219"/>
    <lineage>
        <taxon>Eukaryota</taxon>
        <taxon>Fungi</taxon>
        <taxon>Fungi incertae sedis</taxon>
        <taxon>Zoopagomycota</taxon>
        <taxon>Zoopagomycotina</taxon>
        <taxon>Zoopagomycetes</taxon>
        <taxon>Zoopagales</taxon>
        <taxon>Piptocephalidaceae</taxon>
        <taxon>Piptocephalis</taxon>
    </lineage>
</organism>
<reference evidence="4" key="1">
    <citation type="journal article" date="2018" name="Nat. Microbiol.">
        <title>Leveraging single-cell genomics to expand the fungal tree of life.</title>
        <authorList>
            <person name="Ahrendt S.R."/>
            <person name="Quandt C.A."/>
            <person name="Ciobanu D."/>
            <person name="Clum A."/>
            <person name="Salamov A."/>
            <person name="Andreopoulos B."/>
            <person name="Cheng J.F."/>
            <person name="Woyke T."/>
            <person name="Pelin A."/>
            <person name="Henrissat B."/>
            <person name="Reynolds N.K."/>
            <person name="Benny G.L."/>
            <person name="Smith M.E."/>
            <person name="James T.Y."/>
            <person name="Grigoriev I.V."/>
        </authorList>
    </citation>
    <scope>NUCLEOTIDE SEQUENCE [LARGE SCALE GENOMIC DNA]</scope>
</reference>
<gene>
    <name evidence="3" type="ORF">BJ684DRAFT_18196</name>
</gene>
<feature type="region of interest" description="Disordered" evidence="1">
    <location>
        <begin position="277"/>
        <end position="385"/>
    </location>
</feature>
<feature type="region of interest" description="Disordered" evidence="1">
    <location>
        <begin position="727"/>
        <end position="810"/>
    </location>
</feature>
<dbReference type="PANTHER" id="PTHR37412">
    <property type="entry name" value="C2 DOMAIN-CONTAINING PROTEIN 5"/>
    <property type="match status" value="1"/>
</dbReference>
<dbReference type="GO" id="GO:0010828">
    <property type="term" value="P:positive regulation of D-glucose transmembrane transport"/>
    <property type="evidence" value="ECO:0007669"/>
    <property type="project" value="TreeGrafter"/>
</dbReference>
<accession>A0A4P9Y8Q2</accession>
<dbReference type="GO" id="GO:0090314">
    <property type="term" value="P:positive regulation of protein targeting to membrane"/>
    <property type="evidence" value="ECO:0007669"/>
    <property type="project" value="TreeGrafter"/>
</dbReference>
<dbReference type="SMART" id="SM00239">
    <property type="entry name" value="C2"/>
    <property type="match status" value="1"/>
</dbReference>
<dbReference type="GO" id="GO:0072659">
    <property type="term" value="P:protein localization to plasma membrane"/>
    <property type="evidence" value="ECO:0007669"/>
    <property type="project" value="TreeGrafter"/>
</dbReference>
<dbReference type="Pfam" id="PF23128">
    <property type="entry name" value="YbjQ_4"/>
    <property type="match status" value="1"/>
</dbReference>
<dbReference type="Gene3D" id="2.60.40.150">
    <property type="entry name" value="C2 domain"/>
    <property type="match status" value="1"/>
</dbReference>
<feature type="compositionally biased region" description="Basic and acidic residues" evidence="1">
    <location>
        <begin position="277"/>
        <end position="293"/>
    </location>
</feature>
<dbReference type="OrthoDB" id="419768at2759"/>
<dbReference type="InterPro" id="IPR037785">
    <property type="entry name" value="C2_C2CD5"/>
</dbReference>
<evidence type="ECO:0000313" key="3">
    <source>
        <dbReference type="EMBL" id="RKP15493.1"/>
    </source>
</evidence>
<evidence type="ECO:0000259" key="2">
    <source>
        <dbReference type="PROSITE" id="PS50004"/>
    </source>
</evidence>